<reference evidence="2" key="1">
    <citation type="submission" date="2018-02" db="EMBL/GenBank/DDBJ databases">
        <title>Rhizophora mucronata_Transcriptome.</title>
        <authorList>
            <person name="Meera S.P."/>
            <person name="Sreeshan A."/>
            <person name="Augustine A."/>
        </authorList>
    </citation>
    <scope>NUCLEOTIDE SEQUENCE</scope>
    <source>
        <tissue evidence="2">Leaf</tissue>
    </source>
</reference>
<accession>A0A2P2Q7H6</accession>
<protein>
    <submittedName>
        <fullName evidence="2">Uncharacterized protein</fullName>
    </submittedName>
</protein>
<keyword evidence="1" id="KW-0472">Membrane</keyword>
<organism evidence="2">
    <name type="scientific">Rhizophora mucronata</name>
    <name type="common">Asiatic mangrove</name>
    <dbReference type="NCBI Taxonomy" id="61149"/>
    <lineage>
        <taxon>Eukaryota</taxon>
        <taxon>Viridiplantae</taxon>
        <taxon>Streptophyta</taxon>
        <taxon>Embryophyta</taxon>
        <taxon>Tracheophyta</taxon>
        <taxon>Spermatophyta</taxon>
        <taxon>Magnoliopsida</taxon>
        <taxon>eudicotyledons</taxon>
        <taxon>Gunneridae</taxon>
        <taxon>Pentapetalae</taxon>
        <taxon>rosids</taxon>
        <taxon>fabids</taxon>
        <taxon>Malpighiales</taxon>
        <taxon>Rhizophoraceae</taxon>
        <taxon>Rhizophora</taxon>
    </lineage>
</organism>
<keyword evidence="1" id="KW-1133">Transmembrane helix</keyword>
<keyword evidence="1" id="KW-0812">Transmembrane</keyword>
<name>A0A2P2Q7H6_RHIMU</name>
<proteinExistence type="predicted"/>
<evidence type="ECO:0000313" key="2">
    <source>
        <dbReference type="EMBL" id="MBX62946.1"/>
    </source>
</evidence>
<feature type="transmembrane region" description="Helical" evidence="1">
    <location>
        <begin position="30"/>
        <end position="48"/>
    </location>
</feature>
<dbReference type="AlphaFoldDB" id="A0A2P2Q7H6"/>
<dbReference type="EMBL" id="GGEC01082462">
    <property type="protein sequence ID" value="MBX62946.1"/>
    <property type="molecule type" value="Transcribed_RNA"/>
</dbReference>
<sequence>MLCIYLFFFSRLGSRERTVMMASGKSLLEYVGRLYVITLVYILVFFSLGETHACNWFGLKGLLVCQLQSYDNA</sequence>
<evidence type="ECO:0000256" key="1">
    <source>
        <dbReference type="SAM" id="Phobius"/>
    </source>
</evidence>